<accession>A0ACC2Q6A5</accession>
<proteinExistence type="predicted"/>
<evidence type="ECO:0000313" key="2">
    <source>
        <dbReference type="Proteomes" id="UP001231649"/>
    </source>
</evidence>
<protein>
    <submittedName>
        <fullName evidence="1">Uncharacterized protein</fullName>
    </submittedName>
</protein>
<sequence length="104" mass="11980">MRKIWANFCRKVISESAKNTYFEYFGMLLDKNEKSWASNCACKSFVEYLGLWKSGKRSAFKFGTLTIWREPRNHREGCYFCGVNVNGLNTKIELSGSTEVPVGF</sequence>
<name>A0ACC2Q6A5_9NEOP</name>
<keyword evidence="2" id="KW-1185">Reference proteome</keyword>
<dbReference type="Proteomes" id="UP001231649">
    <property type="component" value="Chromosome 24"/>
</dbReference>
<dbReference type="EMBL" id="CM056800">
    <property type="protein sequence ID" value="KAJ8709521.1"/>
    <property type="molecule type" value="Genomic_DNA"/>
</dbReference>
<comment type="caution">
    <text evidence="1">The sequence shown here is derived from an EMBL/GenBank/DDBJ whole genome shotgun (WGS) entry which is preliminary data.</text>
</comment>
<organism evidence="1 2">
    <name type="scientific">Mythimna loreyi</name>
    <dbReference type="NCBI Taxonomy" id="667449"/>
    <lineage>
        <taxon>Eukaryota</taxon>
        <taxon>Metazoa</taxon>
        <taxon>Ecdysozoa</taxon>
        <taxon>Arthropoda</taxon>
        <taxon>Hexapoda</taxon>
        <taxon>Insecta</taxon>
        <taxon>Pterygota</taxon>
        <taxon>Neoptera</taxon>
        <taxon>Endopterygota</taxon>
        <taxon>Lepidoptera</taxon>
        <taxon>Glossata</taxon>
        <taxon>Ditrysia</taxon>
        <taxon>Noctuoidea</taxon>
        <taxon>Noctuidae</taxon>
        <taxon>Noctuinae</taxon>
        <taxon>Hadenini</taxon>
        <taxon>Mythimna</taxon>
    </lineage>
</organism>
<gene>
    <name evidence="1" type="ORF">PYW08_009525</name>
</gene>
<evidence type="ECO:0000313" key="1">
    <source>
        <dbReference type="EMBL" id="KAJ8709521.1"/>
    </source>
</evidence>
<reference evidence="1" key="1">
    <citation type="submission" date="2023-03" db="EMBL/GenBank/DDBJ databases">
        <title>Chromosome-level genomes of two armyworms, Mythimna separata and Mythimna loreyi, provide insights into the biosynthesis and reception of sex pheromones.</title>
        <authorList>
            <person name="Zhao H."/>
        </authorList>
    </citation>
    <scope>NUCLEOTIDE SEQUENCE</scope>
    <source>
        <strain evidence="1">BeijingLab</strain>
    </source>
</reference>